<dbReference type="InterPro" id="IPR001128">
    <property type="entry name" value="Cyt_P450"/>
</dbReference>
<dbReference type="PANTHER" id="PTHR24304">
    <property type="entry name" value="CYTOCHROME P450 FAMILY 7"/>
    <property type="match status" value="1"/>
</dbReference>
<proteinExistence type="inferred from homology"/>
<comment type="cofactor">
    <cofactor evidence="1 6">
        <name>heme</name>
        <dbReference type="ChEBI" id="CHEBI:30413"/>
    </cofactor>
</comment>
<accession>A0A8H3G581</accession>
<organism evidence="9 10">
    <name type="scientific">Imshaugia aleurites</name>
    <dbReference type="NCBI Taxonomy" id="172621"/>
    <lineage>
        <taxon>Eukaryota</taxon>
        <taxon>Fungi</taxon>
        <taxon>Dikarya</taxon>
        <taxon>Ascomycota</taxon>
        <taxon>Pezizomycotina</taxon>
        <taxon>Lecanoromycetes</taxon>
        <taxon>OSLEUM clade</taxon>
        <taxon>Lecanoromycetidae</taxon>
        <taxon>Lecanorales</taxon>
        <taxon>Lecanorineae</taxon>
        <taxon>Parmeliaceae</taxon>
        <taxon>Imshaugia</taxon>
    </lineage>
</organism>
<dbReference type="InterPro" id="IPR036396">
    <property type="entry name" value="Cyt_P450_sf"/>
</dbReference>
<dbReference type="Pfam" id="PF00067">
    <property type="entry name" value="p450"/>
    <property type="match status" value="1"/>
</dbReference>
<reference evidence="9" key="1">
    <citation type="submission" date="2021-03" db="EMBL/GenBank/DDBJ databases">
        <authorList>
            <person name="Tagirdzhanova G."/>
        </authorList>
    </citation>
    <scope>NUCLEOTIDE SEQUENCE</scope>
</reference>
<dbReference type="GO" id="GO:0016705">
    <property type="term" value="F:oxidoreductase activity, acting on paired donors, with incorporation or reduction of molecular oxygen"/>
    <property type="evidence" value="ECO:0007669"/>
    <property type="project" value="InterPro"/>
</dbReference>
<dbReference type="Proteomes" id="UP000664534">
    <property type="component" value="Unassembled WGS sequence"/>
</dbReference>
<evidence type="ECO:0000313" key="10">
    <source>
        <dbReference type="Proteomes" id="UP000664534"/>
    </source>
</evidence>
<dbReference type="EMBL" id="CAJPDT010000079">
    <property type="protein sequence ID" value="CAF9934817.1"/>
    <property type="molecule type" value="Genomic_DNA"/>
</dbReference>
<dbReference type="OrthoDB" id="1470350at2759"/>
<evidence type="ECO:0000256" key="2">
    <source>
        <dbReference type="ARBA" id="ARBA00010617"/>
    </source>
</evidence>
<gene>
    <name evidence="9" type="ORF">IMSHALPRED_009847</name>
</gene>
<evidence type="ECO:0000256" key="3">
    <source>
        <dbReference type="ARBA" id="ARBA00022617"/>
    </source>
</evidence>
<evidence type="ECO:0000256" key="5">
    <source>
        <dbReference type="ARBA" id="ARBA00023004"/>
    </source>
</evidence>
<keyword evidence="5 6" id="KW-0408">Iron</keyword>
<protein>
    <recommendedName>
        <fullName evidence="11">Cytochrome P450</fullName>
    </recommendedName>
</protein>
<dbReference type="Gene3D" id="1.10.630.10">
    <property type="entry name" value="Cytochrome P450"/>
    <property type="match status" value="1"/>
</dbReference>
<dbReference type="GO" id="GO:0020037">
    <property type="term" value="F:heme binding"/>
    <property type="evidence" value="ECO:0007669"/>
    <property type="project" value="InterPro"/>
</dbReference>
<evidence type="ECO:0000256" key="8">
    <source>
        <dbReference type="SAM" id="Phobius"/>
    </source>
</evidence>
<feature type="transmembrane region" description="Helical" evidence="8">
    <location>
        <begin position="15"/>
        <end position="39"/>
    </location>
</feature>
<keyword evidence="7" id="KW-0560">Oxidoreductase</keyword>
<dbReference type="GO" id="GO:0008395">
    <property type="term" value="F:steroid hydroxylase activity"/>
    <property type="evidence" value="ECO:0007669"/>
    <property type="project" value="TreeGrafter"/>
</dbReference>
<keyword evidence="8" id="KW-0472">Membrane</keyword>
<feature type="binding site" description="axial binding residue" evidence="6">
    <location>
        <position position="465"/>
    </location>
    <ligand>
        <name>heme</name>
        <dbReference type="ChEBI" id="CHEBI:30413"/>
    </ligand>
    <ligandPart>
        <name>Fe</name>
        <dbReference type="ChEBI" id="CHEBI:18248"/>
    </ligandPart>
</feature>
<evidence type="ECO:0000313" key="9">
    <source>
        <dbReference type="EMBL" id="CAF9934817.1"/>
    </source>
</evidence>
<evidence type="ECO:0000256" key="1">
    <source>
        <dbReference type="ARBA" id="ARBA00001971"/>
    </source>
</evidence>
<keyword evidence="10" id="KW-1185">Reference proteome</keyword>
<evidence type="ECO:0008006" key="11">
    <source>
        <dbReference type="Google" id="ProtNLM"/>
    </source>
</evidence>
<dbReference type="AlphaFoldDB" id="A0A8H3G581"/>
<keyword evidence="3 6" id="KW-0349">Heme</keyword>
<evidence type="ECO:0000256" key="4">
    <source>
        <dbReference type="ARBA" id="ARBA00022723"/>
    </source>
</evidence>
<dbReference type="InterPro" id="IPR050529">
    <property type="entry name" value="CYP450_sterol_14alpha_dmase"/>
</dbReference>
<dbReference type="InterPro" id="IPR017972">
    <property type="entry name" value="Cyt_P450_CS"/>
</dbReference>
<keyword evidence="8" id="KW-0812">Transmembrane</keyword>
<dbReference type="SUPFAM" id="SSF48264">
    <property type="entry name" value="Cytochrome P450"/>
    <property type="match status" value="1"/>
</dbReference>
<dbReference type="CDD" id="cd11040">
    <property type="entry name" value="CYP7_CYP8-like"/>
    <property type="match status" value="1"/>
</dbReference>
<dbReference type="InterPro" id="IPR002403">
    <property type="entry name" value="Cyt_P450_E_grp-IV"/>
</dbReference>
<dbReference type="PANTHER" id="PTHR24304:SF2">
    <property type="entry name" value="24-HYDROXYCHOLESTEROL 7-ALPHA-HYDROXYLASE"/>
    <property type="match status" value="1"/>
</dbReference>
<evidence type="ECO:0000256" key="6">
    <source>
        <dbReference type="PIRSR" id="PIRSR602403-1"/>
    </source>
</evidence>
<keyword evidence="7" id="KW-0503">Monooxygenase</keyword>
<keyword evidence="8" id="KW-1133">Transmembrane helix</keyword>
<name>A0A8H3G581_9LECA</name>
<dbReference type="GO" id="GO:0005506">
    <property type="term" value="F:iron ion binding"/>
    <property type="evidence" value="ECO:0007669"/>
    <property type="project" value="InterPro"/>
</dbReference>
<sequence>MVLYDIAGTLHIEELWAAIIIYSAIAVVLSSTVLALALWRIWRFTVSPILYPTDPKELPYWIPIVGKDFDVPNPRILVLLEHFGDTREPFTLTIAGGQLHVLTNSKDVEDAYKNTSSIGFDGFVQAMMRTLGSSEHCINAMFSYRPHSPHENDFPNPLKKPLGKLTKDLHVRQLFPGQHLDDLCNKFVDFFDEFLVLEEISKMDFATEKTSESIVVPLRMWTSEVFIIGGQRAYFGRLLEDIDPNMARTFIEFDELGWQVLFQYPRFASRRMHAMADKLVANFEAYYGTPKEKRKGDAWFVKAFEHEARQAGLDTHDIATMMLPVYWAIHTNTRGASFWMLAYLVSRPGSMAAVRSEMALAFDISGRVNFHYLNDSCPQFAAIWSETIRITAGSASVRYLTADTVIGGKTLRKHNRVMMPSRQLHFNEEIFGQDAHRFDPERFIRNKALLKGSSCRPFGGGTTICPGRFVSKIAVLTNVALLLQRFDVEFAGSCPFPRFEEGKPSLGILSNKEGDNPLIRLRKRTLPV</sequence>
<keyword evidence="4 6" id="KW-0479">Metal-binding</keyword>
<dbReference type="PRINTS" id="PR00465">
    <property type="entry name" value="EP450IV"/>
</dbReference>
<evidence type="ECO:0000256" key="7">
    <source>
        <dbReference type="RuleBase" id="RU000461"/>
    </source>
</evidence>
<comment type="similarity">
    <text evidence="2 7">Belongs to the cytochrome P450 family.</text>
</comment>
<comment type="caution">
    <text evidence="9">The sequence shown here is derived from an EMBL/GenBank/DDBJ whole genome shotgun (WGS) entry which is preliminary data.</text>
</comment>
<dbReference type="PROSITE" id="PS00086">
    <property type="entry name" value="CYTOCHROME_P450"/>
    <property type="match status" value="1"/>
</dbReference>